<keyword evidence="15" id="KW-1185">Reference proteome</keyword>
<sequence length="421" mass="44909">MQVVLALCALIALFASSYAEVVQVPLHRIKTLRQRLAEEGKWQAYEAAQEQSRAHGAQTTSDYGDLEYVGAVYIGTPVQRFNAILDTGSSNLWVPDKSCGGKPGCPDYCANLQNVCSQFCTAFCCSKEARDQNPCDNKHRYNSSASSTYVKNGQGWSIQYGTGSASGFLGQDVVCLGESKICYKKQVFGQATEIAAFFAAQPVDGILGLGWPALAVDSVPPIIQNVLPTLDAKLFTVWLDQKGAAQNVPGGGIYTYGAIDTVNCQTGTNFANVKYVPVSSQTYWQFLMNGVQAGTYTSNTASQVISDTGTSLIGGPPSIITSIATALGGTIDNSIGLYTLPCTAKPADIVLTIGGIKYNLHYKNYMVSINGACAIGIFGVNFGSGFGPQWILGDPFIRSYCNIYDVGQARIGFALANHKGQ</sequence>
<feature type="signal peptide" evidence="13">
    <location>
        <begin position="1"/>
        <end position="19"/>
    </location>
</feature>
<evidence type="ECO:0000313" key="16">
    <source>
        <dbReference type="WBParaSite" id="PSAMB.scaffold3328size18745.g21136.t1"/>
    </source>
</evidence>
<dbReference type="InterPro" id="IPR021109">
    <property type="entry name" value="Peptidase_aspartic_dom_sf"/>
</dbReference>
<feature type="chain" id="PRO_5037642476" evidence="13">
    <location>
        <begin position="20"/>
        <end position="421"/>
    </location>
</feature>
<dbReference type="FunFam" id="2.40.70.10:FF:000058">
    <property type="entry name" value="ASpartyl Protease"/>
    <property type="match status" value="1"/>
</dbReference>
<keyword evidence="9" id="KW-0325">Glycoprotein</keyword>
<dbReference type="WBParaSite" id="PSAMB.scaffold3328size18745.g21136.t1">
    <property type="protein sequence ID" value="PSAMB.scaffold3328size18745.g21136.t1"/>
    <property type="gene ID" value="PSAMB.scaffold3328size18745.g21136"/>
</dbReference>
<evidence type="ECO:0000259" key="14">
    <source>
        <dbReference type="PROSITE" id="PS51767"/>
    </source>
</evidence>
<protein>
    <submittedName>
        <fullName evidence="16">Peptidase A1 domain-containing protein</fullName>
    </submittedName>
</protein>
<keyword evidence="3" id="KW-0964">Secreted</keyword>
<keyword evidence="5 13" id="KW-0732">Signal</keyword>
<dbReference type="PROSITE" id="PS51767">
    <property type="entry name" value="PEPTIDASE_A1"/>
    <property type="match status" value="1"/>
</dbReference>
<dbReference type="Proteomes" id="UP000887566">
    <property type="component" value="Unplaced"/>
</dbReference>
<feature type="active site" evidence="10">
    <location>
        <position position="307"/>
    </location>
</feature>
<dbReference type="InterPro" id="IPR001461">
    <property type="entry name" value="Aspartic_peptidase_A1"/>
</dbReference>
<keyword evidence="4 12" id="KW-0645">Protease</keyword>
<evidence type="ECO:0000313" key="15">
    <source>
        <dbReference type="Proteomes" id="UP000887566"/>
    </source>
</evidence>
<dbReference type="GO" id="GO:0005764">
    <property type="term" value="C:lysosome"/>
    <property type="evidence" value="ECO:0007669"/>
    <property type="project" value="TreeGrafter"/>
</dbReference>
<keyword evidence="8 11" id="KW-1015">Disulfide bond</keyword>
<evidence type="ECO:0000256" key="2">
    <source>
        <dbReference type="ARBA" id="ARBA00007447"/>
    </source>
</evidence>
<dbReference type="PRINTS" id="PR00792">
    <property type="entry name" value="PEPSIN"/>
</dbReference>
<evidence type="ECO:0000256" key="11">
    <source>
        <dbReference type="PIRSR" id="PIRSR601461-2"/>
    </source>
</evidence>
<feature type="active site" evidence="10">
    <location>
        <position position="86"/>
    </location>
</feature>
<dbReference type="InterPro" id="IPR012848">
    <property type="entry name" value="Aspartic_peptidase_N"/>
</dbReference>
<dbReference type="InterPro" id="IPR033121">
    <property type="entry name" value="PEPTIDASE_A1"/>
</dbReference>
<accession>A0A914W8M9</accession>
<comment type="similarity">
    <text evidence="2 12">Belongs to the peptidase A1 family.</text>
</comment>
<evidence type="ECO:0000256" key="5">
    <source>
        <dbReference type="ARBA" id="ARBA00022729"/>
    </source>
</evidence>
<keyword evidence="6 12" id="KW-0064">Aspartyl protease</keyword>
<dbReference type="InterPro" id="IPR034164">
    <property type="entry name" value="Pepsin-like_dom"/>
</dbReference>
<evidence type="ECO:0000256" key="7">
    <source>
        <dbReference type="ARBA" id="ARBA00022801"/>
    </source>
</evidence>
<proteinExistence type="inferred from homology"/>
<dbReference type="CDD" id="cd05471">
    <property type="entry name" value="pepsin_like"/>
    <property type="match status" value="1"/>
</dbReference>
<evidence type="ECO:0000256" key="13">
    <source>
        <dbReference type="SAM" id="SignalP"/>
    </source>
</evidence>
<dbReference type="Pfam" id="PF00026">
    <property type="entry name" value="Asp"/>
    <property type="match status" value="1"/>
</dbReference>
<evidence type="ECO:0000256" key="8">
    <source>
        <dbReference type="ARBA" id="ARBA00023157"/>
    </source>
</evidence>
<dbReference type="GO" id="GO:0006508">
    <property type="term" value="P:proteolysis"/>
    <property type="evidence" value="ECO:0007669"/>
    <property type="project" value="UniProtKB-KW"/>
</dbReference>
<evidence type="ECO:0000256" key="10">
    <source>
        <dbReference type="PIRSR" id="PIRSR601461-1"/>
    </source>
</evidence>
<organism evidence="15 16">
    <name type="scientific">Plectus sambesii</name>
    <dbReference type="NCBI Taxonomy" id="2011161"/>
    <lineage>
        <taxon>Eukaryota</taxon>
        <taxon>Metazoa</taxon>
        <taxon>Ecdysozoa</taxon>
        <taxon>Nematoda</taxon>
        <taxon>Chromadorea</taxon>
        <taxon>Plectida</taxon>
        <taxon>Plectina</taxon>
        <taxon>Plectoidea</taxon>
        <taxon>Plectidae</taxon>
        <taxon>Plectus</taxon>
    </lineage>
</organism>
<dbReference type="Gene3D" id="2.40.70.10">
    <property type="entry name" value="Acid Proteases"/>
    <property type="match status" value="2"/>
</dbReference>
<dbReference type="AlphaFoldDB" id="A0A914W8M9"/>
<dbReference type="SUPFAM" id="SSF50630">
    <property type="entry name" value="Acid proteases"/>
    <property type="match status" value="1"/>
</dbReference>
<feature type="disulfide bond" evidence="11">
    <location>
        <begin position="99"/>
        <end position="135"/>
    </location>
</feature>
<comment type="subcellular location">
    <subcellularLocation>
        <location evidence="1">Secreted</location>
    </subcellularLocation>
</comment>
<name>A0A914W8M9_9BILA</name>
<reference evidence="16" key="1">
    <citation type="submission" date="2022-11" db="UniProtKB">
        <authorList>
            <consortium name="WormBaseParasite"/>
        </authorList>
    </citation>
    <scope>IDENTIFICATION</scope>
</reference>
<dbReference type="PANTHER" id="PTHR47966:SF45">
    <property type="entry name" value="PEPTIDASE A1 DOMAIN-CONTAINING PROTEIN"/>
    <property type="match status" value="1"/>
</dbReference>
<evidence type="ECO:0000256" key="9">
    <source>
        <dbReference type="ARBA" id="ARBA00023180"/>
    </source>
</evidence>
<evidence type="ECO:0000256" key="6">
    <source>
        <dbReference type="ARBA" id="ARBA00022750"/>
    </source>
</evidence>
<evidence type="ECO:0000256" key="1">
    <source>
        <dbReference type="ARBA" id="ARBA00004613"/>
    </source>
</evidence>
<keyword evidence="7 12" id="KW-0378">Hydrolase</keyword>
<dbReference type="PANTHER" id="PTHR47966">
    <property type="entry name" value="BETA-SITE APP-CLEAVING ENZYME, ISOFORM A-RELATED"/>
    <property type="match status" value="1"/>
</dbReference>
<dbReference type="InterPro" id="IPR001969">
    <property type="entry name" value="Aspartic_peptidase_AS"/>
</dbReference>
<evidence type="ECO:0000256" key="12">
    <source>
        <dbReference type="RuleBase" id="RU000454"/>
    </source>
</evidence>
<dbReference type="GO" id="GO:0004190">
    <property type="term" value="F:aspartic-type endopeptidase activity"/>
    <property type="evidence" value="ECO:0007669"/>
    <property type="project" value="UniProtKB-KW"/>
</dbReference>
<dbReference type="Pfam" id="PF07966">
    <property type="entry name" value="A1_Propeptide"/>
    <property type="match status" value="1"/>
</dbReference>
<feature type="domain" description="Peptidase A1" evidence="14">
    <location>
        <begin position="68"/>
        <end position="414"/>
    </location>
</feature>
<evidence type="ECO:0000256" key="3">
    <source>
        <dbReference type="ARBA" id="ARBA00022525"/>
    </source>
</evidence>
<dbReference type="GO" id="GO:0005576">
    <property type="term" value="C:extracellular region"/>
    <property type="evidence" value="ECO:0007669"/>
    <property type="project" value="UniProtKB-SubCell"/>
</dbReference>
<evidence type="ECO:0000256" key="4">
    <source>
        <dbReference type="ARBA" id="ARBA00022670"/>
    </source>
</evidence>
<dbReference type="PROSITE" id="PS00141">
    <property type="entry name" value="ASP_PROTEASE"/>
    <property type="match status" value="1"/>
</dbReference>